<dbReference type="OrthoDB" id="1904974at2"/>
<dbReference type="Pfam" id="PF02368">
    <property type="entry name" value="Big_2"/>
    <property type="match status" value="3"/>
</dbReference>
<feature type="domain" description="BIG2" evidence="2">
    <location>
        <begin position="360"/>
        <end position="437"/>
    </location>
</feature>
<keyword evidence="1" id="KW-0472">Membrane</keyword>
<dbReference type="Gene3D" id="2.60.40.680">
    <property type="match status" value="1"/>
</dbReference>
<dbReference type="STRING" id="1120989.SAMN02745227_00012"/>
<dbReference type="InterPro" id="IPR002102">
    <property type="entry name" value="Cohesin_dom"/>
</dbReference>
<dbReference type="EMBL" id="FRAI01000005">
    <property type="protein sequence ID" value="SHJ54736.1"/>
    <property type="molecule type" value="Genomic_DNA"/>
</dbReference>
<feature type="domain" description="BIG2" evidence="2">
    <location>
        <begin position="276"/>
        <end position="352"/>
    </location>
</feature>
<dbReference type="GO" id="GO:0000272">
    <property type="term" value="P:polysaccharide catabolic process"/>
    <property type="evidence" value="ECO:0007669"/>
    <property type="project" value="InterPro"/>
</dbReference>
<keyword evidence="1" id="KW-0812">Transmembrane</keyword>
<dbReference type="InterPro" id="IPR008965">
    <property type="entry name" value="CBM2/CBM3_carb-bd_dom_sf"/>
</dbReference>
<dbReference type="SMART" id="SM00635">
    <property type="entry name" value="BID_2"/>
    <property type="match status" value="3"/>
</dbReference>
<evidence type="ECO:0000259" key="2">
    <source>
        <dbReference type="SMART" id="SM00635"/>
    </source>
</evidence>
<dbReference type="RefSeq" id="WP_143270500.1">
    <property type="nucleotide sequence ID" value="NZ_FRAI01000005.1"/>
</dbReference>
<dbReference type="SUPFAM" id="SSF49373">
    <property type="entry name" value="Invasin/intimin cell-adhesion fragments"/>
    <property type="match status" value="3"/>
</dbReference>
<evidence type="ECO:0000313" key="4">
    <source>
        <dbReference type="Proteomes" id="UP000243547"/>
    </source>
</evidence>
<dbReference type="InterPro" id="IPR003343">
    <property type="entry name" value="Big_2"/>
</dbReference>
<protein>
    <submittedName>
        <fullName evidence="3">Uncharacterized conserved protein YjdB, contains Ig-like domain</fullName>
    </submittedName>
</protein>
<keyword evidence="4" id="KW-1185">Reference proteome</keyword>
<dbReference type="InterPro" id="IPR008964">
    <property type="entry name" value="Invasin/intimin_cell_adhesion"/>
</dbReference>
<accession>A0A1M6K6W3</accession>
<dbReference type="Proteomes" id="UP000243547">
    <property type="component" value="Unassembled WGS sequence"/>
</dbReference>
<proteinExistence type="predicted"/>
<evidence type="ECO:0000256" key="1">
    <source>
        <dbReference type="SAM" id="Phobius"/>
    </source>
</evidence>
<name>A0A1M6K6W3_9FIRM</name>
<sequence>MDVELYNSVLQIKSINGRRRGVLNMKRLKKGFLILLITGLIFNLISFPVEAQSSGRLVVSMPNQGYVGNTITVNINIDNFSGFGVSGIAGYQFNLNYNGSVLRPRLQGSTYHKAGPLSSGYMITSNLVENSIRVAAASASPNINRNGTLLSFQFEIIGGGSSNVTLTNIVLDGVPANRISVSNGSISTSHYVAPTGITLNKTSLNLNVGESERLTATVSPNNATDKRVEWSSTNRNVATVDSNGNVRAVGPGTATINAKTVAGNRVATATVRVTAPVTGVSIGGESKILLGDTQQLIANITPANASNKNVSWSSSNPSILSVDGNGNVTAKGIGEAIITVTTEDGNKKATKTITVVSEMPLEGIKAKNPSIEIMLGDTFTPELEFIPKNATNKKVNWQSSDSNVVKVDSNGNLFAVGVGETTVKGVSEDGGHEVVIEVKVLPIPEEKLVETYFTISENSHTFELPKTLFFKNDYIQLKDERITVKIPKELIDSTFAANDIINYDSFKLTVNKVNPAIPENYRVLSPVYEFKFEVDGRYIHQFAGEVIKTITFDPTLVQNIQRVSLYWFNEETKEWEKIDSQIDETKGLVHARVNHWSLYVLLEDLGGKGLFNFSGSVSFSVLIFMMLLTLVLGIVIGYMIWGFKKPVKWSKGV</sequence>
<dbReference type="SUPFAM" id="SSF49384">
    <property type="entry name" value="Carbohydrate-binding domain"/>
    <property type="match status" value="1"/>
</dbReference>
<dbReference type="Pfam" id="PF00963">
    <property type="entry name" value="Cohesin"/>
    <property type="match status" value="1"/>
</dbReference>
<evidence type="ECO:0000313" key="3">
    <source>
        <dbReference type="EMBL" id="SHJ54736.1"/>
    </source>
</evidence>
<reference evidence="4" key="1">
    <citation type="submission" date="2016-11" db="EMBL/GenBank/DDBJ databases">
        <authorList>
            <person name="Varghese N."/>
            <person name="Submissions S."/>
        </authorList>
    </citation>
    <scope>NUCLEOTIDE SEQUENCE [LARGE SCALE GENOMIC DNA]</scope>
    <source>
        <strain evidence="4">DSM 14826</strain>
    </source>
</reference>
<gene>
    <name evidence="3" type="ORF">SAMN02745227_00012</name>
</gene>
<organism evidence="3 4">
    <name type="scientific">Anaerobranca californiensis DSM 14826</name>
    <dbReference type="NCBI Taxonomy" id="1120989"/>
    <lineage>
        <taxon>Bacteria</taxon>
        <taxon>Bacillati</taxon>
        <taxon>Bacillota</taxon>
        <taxon>Clostridia</taxon>
        <taxon>Eubacteriales</taxon>
        <taxon>Proteinivoracaceae</taxon>
        <taxon>Anaerobranca</taxon>
    </lineage>
</organism>
<dbReference type="AlphaFoldDB" id="A0A1M6K6W3"/>
<feature type="transmembrane region" description="Helical" evidence="1">
    <location>
        <begin position="619"/>
        <end position="641"/>
    </location>
</feature>
<dbReference type="Gene3D" id="2.60.40.1080">
    <property type="match status" value="3"/>
</dbReference>
<keyword evidence="1" id="KW-1133">Transmembrane helix</keyword>
<feature type="domain" description="BIG2" evidence="2">
    <location>
        <begin position="193"/>
        <end position="270"/>
    </location>
</feature>
<dbReference type="CDD" id="cd08547">
    <property type="entry name" value="Type_II_cohesin"/>
    <property type="match status" value="1"/>
</dbReference>
<dbReference type="GO" id="GO:0030246">
    <property type="term" value="F:carbohydrate binding"/>
    <property type="evidence" value="ECO:0007669"/>
    <property type="project" value="InterPro"/>
</dbReference>